<comment type="caution">
    <text evidence="2">The sequence shown here is derived from an EMBL/GenBank/DDBJ whole genome shotgun (WGS) entry which is preliminary data.</text>
</comment>
<feature type="compositionally biased region" description="Low complexity" evidence="1">
    <location>
        <begin position="110"/>
        <end position="127"/>
    </location>
</feature>
<feature type="compositionally biased region" description="Basic and acidic residues" evidence="1">
    <location>
        <begin position="759"/>
        <end position="785"/>
    </location>
</feature>
<dbReference type="PROSITE" id="PS50297">
    <property type="entry name" value="ANK_REP_REGION"/>
    <property type="match status" value="3"/>
</dbReference>
<feature type="compositionally biased region" description="Low complexity" evidence="1">
    <location>
        <begin position="570"/>
        <end position="588"/>
    </location>
</feature>
<evidence type="ECO:0000313" key="3">
    <source>
        <dbReference type="Proteomes" id="UP000749559"/>
    </source>
</evidence>
<feature type="region of interest" description="Disordered" evidence="1">
    <location>
        <begin position="535"/>
        <end position="868"/>
    </location>
</feature>
<feature type="region of interest" description="Disordered" evidence="1">
    <location>
        <begin position="264"/>
        <end position="301"/>
    </location>
</feature>
<dbReference type="SMART" id="SM00248">
    <property type="entry name" value="ANK"/>
    <property type="match status" value="3"/>
</dbReference>
<feature type="region of interest" description="Disordered" evidence="1">
    <location>
        <begin position="372"/>
        <end position="416"/>
    </location>
</feature>
<reference evidence="2" key="1">
    <citation type="submission" date="2022-03" db="EMBL/GenBank/DDBJ databases">
        <authorList>
            <person name="Martin C."/>
        </authorList>
    </citation>
    <scope>NUCLEOTIDE SEQUENCE</scope>
</reference>
<protein>
    <submittedName>
        <fullName evidence="2">Uncharacterized protein</fullName>
    </submittedName>
</protein>
<name>A0A8J1UNR9_OWEFU</name>
<dbReference type="PROSITE" id="PS50088">
    <property type="entry name" value="ANK_REPEAT"/>
    <property type="match status" value="3"/>
</dbReference>
<feature type="region of interest" description="Disordered" evidence="1">
    <location>
        <begin position="1"/>
        <end position="87"/>
    </location>
</feature>
<feature type="compositionally biased region" description="Polar residues" evidence="1">
    <location>
        <begin position="1"/>
        <end position="12"/>
    </location>
</feature>
<feature type="compositionally biased region" description="Polar residues" evidence="1">
    <location>
        <begin position="645"/>
        <end position="656"/>
    </location>
</feature>
<feature type="compositionally biased region" description="Basic and acidic residues" evidence="1">
    <location>
        <begin position="403"/>
        <end position="414"/>
    </location>
</feature>
<dbReference type="Proteomes" id="UP000749559">
    <property type="component" value="Unassembled WGS sequence"/>
</dbReference>
<feature type="compositionally biased region" description="Low complexity" evidence="1">
    <location>
        <begin position="676"/>
        <end position="692"/>
    </location>
</feature>
<feature type="compositionally biased region" description="Basic and acidic residues" evidence="1">
    <location>
        <begin position="552"/>
        <end position="563"/>
    </location>
</feature>
<sequence>MATIAPTSTSLPPSDKKSPPRREKITSSKTPQSVKQETKNLKRKLFTPGSASEDEDKKQTPKRKKSVCMEGSLTPGQGTPKTGSGRLTVPLSERQQMALLMQMTAEKNAPEPSSTPTSPSHPMPASSIKKTPLEKRIHKRNERGETVLHLAAIRGDCKQTKKLIKAGADVNAKDFAGWTALHEACNHGWLDVAKALLRNGADVNVQGLENDTPLHDAAINGHIKLVRLLVRHGANPYQQNSKGTSPLDVAATSTIVKLLKGDVLTSSDSSDNSSPTSPESILSDKEEEKTESQDSESIGSPIHSQLQLDALGLATSTGAPRTFPHPQKSSPSSQEQSSPRLTLKFQHLKNKDREAAAVVPRKSYSVAYNEDKGEGLRIPSPAFSSSSQDSDLYNPRLNIDSGTDEKVNSTESKSKPASLLDFASAFNSFVGTGSTSKTEESATMEIPTTEASPSSNNKIRHILPNLDPKPSSTPAKQKDPYAFEDISDEEVKHLNKSKSRVAVDSSTDSYIPEHRIDRLKAKHIDRPVDRLHDRLLSDKGAFRVSGPVSATKQDKPEDKDRVSPPEATPSSSTDQSGITSSSLLTDTSIAKDKSLKRKEIPTGNIFKSEESNIFGEKEAKLSPRSDICKERERKSSPKLDLFRNSPRSDYSAGSSPKSDKDRSNSPKVPPLKIIIPSKGSSKASSSSGSASPESEENIRKTTMKPALPYILHASGGEGEQTGEEPMSTEAVPVTSLEPTESENADKDGASATIEPQEADSTKGEDSKDGTKEDSKDEDKREDRVPRSTRTLRSHTAKQEAQQATSTSQNGKGKASSSSSNSEMSNDSKKEEEHINVHPRKRKLRGGRHEPTEKPVQTATPPLPPLASYEKPENPYELYLDIRKQIAARRHNMFVVQPKAPNGFKDYLMMSGNYVLKGNTASRFAVPMLSPPNSVSSGPMRDLFMEQEKERYKLRLQHVVEREKLMLSNEQEVVRVHGRAARALANQSVPFSACTILKDEDIYNMYNLDAEMAADEKDKNVRSRYNGRQFLSWIQDVDDKYMKIKEALLLRHHHEAESLHAVQKMDWEFKMKELGICDYKSNPVIDDLHVPMVHVSDEFDLLPT</sequence>
<feature type="compositionally biased region" description="Low complexity" evidence="1">
    <location>
        <begin position="326"/>
        <end position="339"/>
    </location>
</feature>
<feature type="compositionally biased region" description="Low complexity" evidence="1">
    <location>
        <begin position="807"/>
        <end position="824"/>
    </location>
</feature>
<dbReference type="EMBL" id="CAIIXF020000003">
    <property type="protein sequence ID" value="CAH1780189.1"/>
    <property type="molecule type" value="Genomic_DNA"/>
</dbReference>
<dbReference type="InterPro" id="IPR036770">
    <property type="entry name" value="Ankyrin_rpt-contain_sf"/>
</dbReference>
<keyword evidence="3" id="KW-1185">Reference proteome</keyword>
<feature type="compositionally biased region" description="Basic and acidic residues" evidence="1">
    <location>
        <begin position="607"/>
        <end position="641"/>
    </location>
</feature>
<feature type="compositionally biased region" description="Low complexity" evidence="1">
    <location>
        <begin position="265"/>
        <end position="280"/>
    </location>
</feature>
<dbReference type="InterPro" id="IPR053210">
    <property type="entry name" value="ANKRD12"/>
</dbReference>
<evidence type="ECO:0000256" key="1">
    <source>
        <dbReference type="SAM" id="MobiDB-lite"/>
    </source>
</evidence>
<gene>
    <name evidence="2" type="ORF">OFUS_LOCUS6917</name>
</gene>
<dbReference type="SUPFAM" id="SSF48403">
    <property type="entry name" value="Ankyrin repeat"/>
    <property type="match status" value="1"/>
</dbReference>
<feature type="compositionally biased region" description="Basic and acidic residues" evidence="1">
    <location>
        <begin position="825"/>
        <end position="835"/>
    </location>
</feature>
<dbReference type="PANTHER" id="PTHR24149:SF14">
    <property type="entry name" value="ANKYRIN REPEAT DOMAIN 12"/>
    <property type="match status" value="1"/>
</dbReference>
<feature type="compositionally biased region" description="Basic and acidic residues" evidence="1">
    <location>
        <begin position="589"/>
        <end position="600"/>
    </location>
</feature>
<dbReference type="Pfam" id="PF00023">
    <property type="entry name" value="Ank"/>
    <property type="match status" value="1"/>
</dbReference>
<evidence type="ECO:0000313" key="2">
    <source>
        <dbReference type="EMBL" id="CAH1780189.1"/>
    </source>
</evidence>
<feature type="region of interest" description="Disordered" evidence="1">
    <location>
        <begin position="493"/>
        <end position="512"/>
    </location>
</feature>
<feature type="region of interest" description="Disordered" evidence="1">
    <location>
        <begin position="105"/>
        <end position="128"/>
    </location>
</feature>
<accession>A0A8J1UNR9</accession>
<feature type="compositionally biased region" description="Basic and acidic residues" evidence="1">
    <location>
        <begin position="14"/>
        <end position="26"/>
    </location>
</feature>
<dbReference type="InterPro" id="IPR002110">
    <property type="entry name" value="Ankyrin_rpt"/>
</dbReference>
<proteinExistence type="predicted"/>
<feature type="compositionally biased region" description="Basic and acidic residues" evidence="1">
    <location>
        <begin position="282"/>
        <end position="292"/>
    </location>
</feature>
<feature type="region of interest" description="Disordered" evidence="1">
    <location>
        <begin position="432"/>
        <end position="485"/>
    </location>
</feature>
<dbReference type="GO" id="GO:0005654">
    <property type="term" value="C:nucleoplasm"/>
    <property type="evidence" value="ECO:0007669"/>
    <property type="project" value="TreeGrafter"/>
</dbReference>
<dbReference type="PANTHER" id="PTHR24149">
    <property type="entry name" value="ANKYRIN REPEAT DOMAIN-CONTAINING PROTEIN 12"/>
    <property type="match status" value="1"/>
</dbReference>
<organism evidence="2 3">
    <name type="scientific">Owenia fusiformis</name>
    <name type="common">Polychaete worm</name>
    <dbReference type="NCBI Taxonomy" id="6347"/>
    <lineage>
        <taxon>Eukaryota</taxon>
        <taxon>Metazoa</taxon>
        <taxon>Spiralia</taxon>
        <taxon>Lophotrochozoa</taxon>
        <taxon>Annelida</taxon>
        <taxon>Polychaeta</taxon>
        <taxon>Sedentaria</taxon>
        <taxon>Canalipalpata</taxon>
        <taxon>Sabellida</taxon>
        <taxon>Oweniida</taxon>
        <taxon>Oweniidae</taxon>
        <taxon>Owenia</taxon>
    </lineage>
</organism>
<dbReference type="Pfam" id="PF12796">
    <property type="entry name" value="Ank_2"/>
    <property type="match status" value="1"/>
</dbReference>
<dbReference type="OrthoDB" id="5806726at2759"/>
<dbReference type="Gene3D" id="1.25.40.20">
    <property type="entry name" value="Ankyrin repeat-containing domain"/>
    <property type="match status" value="3"/>
</dbReference>
<feature type="compositionally biased region" description="Basic residues" evidence="1">
    <location>
        <begin position="836"/>
        <end position="845"/>
    </location>
</feature>
<feature type="region of interest" description="Disordered" evidence="1">
    <location>
        <begin position="316"/>
        <end position="340"/>
    </location>
</feature>
<dbReference type="AlphaFoldDB" id="A0A8J1UNR9"/>